<keyword evidence="3" id="KW-1185">Reference proteome</keyword>
<dbReference type="EMBL" id="JBHSJJ010000003">
    <property type="protein sequence ID" value="MFC4871457.1"/>
    <property type="molecule type" value="Genomic_DNA"/>
</dbReference>
<gene>
    <name evidence="2" type="ORF">ACFPFU_07150</name>
</gene>
<organism evidence="2 3">
    <name type="scientific">Negadavirga shengliensis</name>
    <dbReference type="NCBI Taxonomy" id="1389218"/>
    <lineage>
        <taxon>Bacteria</taxon>
        <taxon>Pseudomonadati</taxon>
        <taxon>Bacteroidota</taxon>
        <taxon>Cytophagia</taxon>
        <taxon>Cytophagales</taxon>
        <taxon>Cyclobacteriaceae</taxon>
        <taxon>Negadavirga</taxon>
    </lineage>
</organism>
<name>A0ABV9SYZ7_9BACT</name>
<protein>
    <submittedName>
        <fullName evidence="2">Hemerythrin domain-containing protein</fullName>
    </submittedName>
</protein>
<reference evidence="3" key="1">
    <citation type="journal article" date="2019" name="Int. J. Syst. Evol. Microbiol.">
        <title>The Global Catalogue of Microorganisms (GCM) 10K type strain sequencing project: providing services to taxonomists for standard genome sequencing and annotation.</title>
        <authorList>
            <consortium name="The Broad Institute Genomics Platform"/>
            <consortium name="The Broad Institute Genome Sequencing Center for Infectious Disease"/>
            <person name="Wu L."/>
            <person name="Ma J."/>
        </authorList>
    </citation>
    <scope>NUCLEOTIDE SEQUENCE [LARGE SCALE GENOMIC DNA]</scope>
    <source>
        <strain evidence="3">CGMCC 4.7466</strain>
    </source>
</reference>
<evidence type="ECO:0000259" key="1">
    <source>
        <dbReference type="Pfam" id="PF01814"/>
    </source>
</evidence>
<dbReference type="Pfam" id="PF01814">
    <property type="entry name" value="Hemerythrin"/>
    <property type="match status" value="1"/>
</dbReference>
<dbReference type="Gene3D" id="1.20.120.520">
    <property type="entry name" value="nmb1532 protein domain like"/>
    <property type="match status" value="1"/>
</dbReference>
<accession>A0ABV9SYZ7</accession>
<dbReference type="RefSeq" id="WP_377062936.1">
    <property type="nucleotide sequence ID" value="NZ_JBHSJJ010000003.1"/>
</dbReference>
<dbReference type="Proteomes" id="UP001595818">
    <property type="component" value="Unassembled WGS sequence"/>
</dbReference>
<proteinExistence type="predicted"/>
<feature type="domain" description="Hemerythrin-like" evidence="1">
    <location>
        <begin position="36"/>
        <end position="123"/>
    </location>
</feature>
<evidence type="ECO:0000313" key="3">
    <source>
        <dbReference type="Proteomes" id="UP001595818"/>
    </source>
</evidence>
<dbReference type="InterPro" id="IPR012312">
    <property type="entry name" value="Hemerythrin-like"/>
</dbReference>
<sequence>MGKPLKRHPALIPLSQDHHFGLLLGWKIRRGIKKEVEKDRIVKYLDYYVSSHLEPHFQLEERFIFSFLAKNDLMRKEAEQQHVDLRNSVDRILSGSENAFADLEQFAEALDAHIRFEERKLFQHMQVELTEEDLAELESRVKRIHEKIKENWKDQFWEN</sequence>
<evidence type="ECO:0000313" key="2">
    <source>
        <dbReference type="EMBL" id="MFC4871457.1"/>
    </source>
</evidence>
<comment type="caution">
    <text evidence="2">The sequence shown here is derived from an EMBL/GenBank/DDBJ whole genome shotgun (WGS) entry which is preliminary data.</text>
</comment>